<feature type="domain" description="UVR" evidence="2">
    <location>
        <begin position="128"/>
        <end position="163"/>
    </location>
</feature>
<dbReference type="PANTHER" id="PTHR38430">
    <property type="entry name" value="PROTEIN-ARGININE KINASE ACTIVATOR PROTEIN"/>
    <property type="match status" value="1"/>
</dbReference>
<evidence type="ECO:0000313" key="4">
    <source>
        <dbReference type="Proteomes" id="UP000247465"/>
    </source>
</evidence>
<dbReference type="Proteomes" id="UP000247465">
    <property type="component" value="Chromosome"/>
</dbReference>
<evidence type="ECO:0000259" key="2">
    <source>
        <dbReference type="PROSITE" id="PS50151"/>
    </source>
</evidence>
<protein>
    <submittedName>
        <fullName evidence="3">Protein-arginine kinase activator protein</fullName>
    </submittedName>
</protein>
<keyword evidence="1" id="KW-0227">DNA damage</keyword>
<evidence type="ECO:0000256" key="1">
    <source>
        <dbReference type="ARBA" id="ARBA00023236"/>
    </source>
</evidence>
<evidence type="ECO:0000313" key="3">
    <source>
        <dbReference type="EMBL" id="AWT60071.1"/>
    </source>
</evidence>
<dbReference type="KEGG" id="mtar:DF168_01271"/>
<dbReference type="GO" id="GO:0016301">
    <property type="term" value="F:kinase activity"/>
    <property type="evidence" value="ECO:0007669"/>
    <property type="project" value="UniProtKB-KW"/>
</dbReference>
<keyword evidence="1" id="KW-0742">SOS response</keyword>
<dbReference type="InterPro" id="IPR025542">
    <property type="entry name" value="YacH"/>
</dbReference>
<dbReference type="PANTHER" id="PTHR38430:SF1">
    <property type="entry name" value="PROTEIN-ARGININE KINASE ACTIVATOR PROTEIN"/>
    <property type="match status" value="1"/>
</dbReference>
<gene>
    <name evidence="3" type="primary">mcsA_1</name>
    <name evidence="3" type="ORF">DF168_01271</name>
</gene>
<dbReference type="GO" id="GO:1990169">
    <property type="term" value="P:stress response to copper ion"/>
    <property type="evidence" value="ECO:0007669"/>
    <property type="project" value="TreeGrafter"/>
</dbReference>
<proteinExistence type="predicted"/>
<dbReference type="GO" id="GO:0008270">
    <property type="term" value="F:zinc ion binding"/>
    <property type="evidence" value="ECO:0007669"/>
    <property type="project" value="TreeGrafter"/>
</dbReference>
<dbReference type="GO" id="GO:0009432">
    <property type="term" value="P:SOS response"/>
    <property type="evidence" value="ECO:0007669"/>
    <property type="project" value="UniProtKB-KW"/>
</dbReference>
<keyword evidence="3" id="KW-0418">Kinase</keyword>
<dbReference type="Gene3D" id="4.10.860.10">
    <property type="entry name" value="UVR domain"/>
    <property type="match status" value="1"/>
</dbReference>
<dbReference type="GO" id="GO:0046870">
    <property type="term" value="F:cadmium ion binding"/>
    <property type="evidence" value="ECO:0007669"/>
    <property type="project" value="TreeGrafter"/>
</dbReference>
<organism evidence="3 4">
    <name type="scientific">Candidatus Moanibacter tarae</name>
    <dbReference type="NCBI Taxonomy" id="2200854"/>
    <lineage>
        <taxon>Bacteria</taxon>
        <taxon>Pseudomonadati</taxon>
        <taxon>Verrucomicrobiota</taxon>
        <taxon>Opitutia</taxon>
        <taxon>Puniceicoccales</taxon>
        <taxon>Puniceicoccales incertae sedis</taxon>
        <taxon>Candidatus Moanibacter</taxon>
    </lineage>
</organism>
<dbReference type="InterPro" id="IPR036876">
    <property type="entry name" value="UVR_dom_sf"/>
</dbReference>
<dbReference type="EMBL" id="CP029803">
    <property type="protein sequence ID" value="AWT60071.1"/>
    <property type="molecule type" value="Genomic_DNA"/>
</dbReference>
<sequence>MGDSLQCQLCDRSATVHLTQIISNKIHKVHLCEDCARDKGVTDPEGFSLEDMFSKSGLVTENKAEQEGPLCQTCGLSPSDLKKHGRLGCPDCYTHLGDLILPMLDNMHKGDVHHGKVPRRAIERVSRNKFLVDLETSLKTAVEEERYEDAAEIRDKLHHLRESTSQTAET</sequence>
<dbReference type="GO" id="GO:0050897">
    <property type="term" value="F:cobalt ion binding"/>
    <property type="evidence" value="ECO:0007669"/>
    <property type="project" value="TreeGrafter"/>
</dbReference>
<dbReference type="InterPro" id="IPR001943">
    <property type="entry name" value="UVR_dom"/>
</dbReference>
<dbReference type="GO" id="GO:0005507">
    <property type="term" value="F:copper ion binding"/>
    <property type="evidence" value="ECO:0007669"/>
    <property type="project" value="TreeGrafter"/>
</dbReference>
<dbReference type="SUPFAM" id="SSF46600">
    <property type="entry name" value="C-terminal UvrC-binding domain of UvrB"/>
    <property type="match status" value="1"/>
</dbReference>
<keyword evidence="3" id="KW-0808">Transferase</keyword>
<reference evidence="3 4" key="1">
    <citation type="submission" date="2018-06" db="EMBL/GenBank/DDBJ databases">
        <title>Draft Genome Sequence of a Novel Marine Bacterium Related to the Verrucomicrobia.</title>
        <authorList>
            <person name="Vosseberg J."/>
            <person name="Martijn J."/>
            <person name="Ettema T.J.G."/>
        </authorList>
    </citation>
    <scope>NUCLEOTIDE SEQUENCE [LARGE SCALE GENOMIC DNA]</scope>
    <source>
        <strain evidence="3">TARA_B100001123</strain>
    </source>
</reference>
<name>A0A2Z4ADF5_9BACT</name>
<dbReference type="Pfam" id="PF02151">
    <property type="entry name" value="UVR"/>
    <property type="match status" value="1"/>
</dbReference>
<dbReference type="AlphaFoldDB" id="A0A2Z4ADF5"/>
<dbReference type="PROSITE" id="PS50151">
    <property type="entry name" value="UVR"/>
    <property type="match status" value="1"/>
</dbReference>
<accession>A0A2Z4ADF5</accession>
<dbReference type="PIRSF" id="PIRSF015034">
    <property type="entry name" value="YacH"/>
    <property type="match status" value="1"/>
</dbReference>
<dbReference type="GO" id="GO:1990170">
    <property type="term" value="P:stress response to cadmium ion"/>
    <property type="evidence" value="ECO:0007669"/>
    <property type="project" value="TreeGrafter"/>
</dbReference>